<dbReference type="AlphaFoldDB" id="A0A4Y2B0W6"/>
<accession>A0A4Y2B0W6</accession>
<sequence length="144" mass="15949">MHASLPNEKKISQVSVGAIFSFHYPGESAELFSFTASSDSPGMPASLTKSCNAPLFATLYKTTESMDAEEELSHPSVHKTSIEVQKFVERIETRTACTKRVLYRRVLFAVKKERKSQIKPAGVASPKLSRMLLKNVSFSLPLRG</sequence>
<evidence type="ECO:0000313" key="1">
    <source>
        <dbReference type="EMBL" id="GBL84734.1"/>
    </source>
</evidence>
<gene>
    <name evidence="1" type="ORF">AVEN_191173_1</name>
</gene>
<protein>
    <submittedName>
        <fullName evidence="1">Uncharacterized protein</fullName>
    </submittedName>
</protein>
<dbReference type="Proteomes" id="UP000499080">
    <property type="component" value="Unassembled WGS sequence"/>
</dbReference>
<organism evidence="1 2">
    <name type="scientific">Araneus ventricosus</name>
    <name type="common">Orbweaver spider</name>
    <name type="synonym">Epeira ventricosa</name>
    <dbReference type="NCBI Taxonomy" id="182803"/>
    <lineage>
        <taxon>Eukaryota</taxon>
        <taxon>Metazoa</taxon>
        <taxon>Ecdysozoa</taxon>
        <taxon>Arthropoda</taxon>
        <taxon>Chelicerata</taxon>
        <taxon>Arachnida</taxon>
        <taxon>Araneae</taxon>
        <taxon>Araneomorphae</taxon>
        <taxon>Entelegynae</taxon>
        <taxon>Araneoidea</taxon>
        <taxon>Araneidae</taxon>
        <taxon>Araneus</taxon>
    </lineage>
</organism>
<evidence type="ECO:0000313" key="2">
    <source>
        <dbReference type="Proteomes" id="UP000499080"/>
    </source>
</evidence>
<name>A0A4Y2B0W6_ARAVE</name>
<reference evidence="1 2" key="1">
    <citation type="journal article" date="2019" name="Sci. Rep.">
        <title>Orb-weaving spider Araneus ventricosus genome elucidates the spidroin gene catalogue.</title>
        <authorList>
            <person name="Kono N."/>
            <person name="Nakamura H."/>
            <person name="Ohtoshi R."/>
            <person name="Moran D.A.P."/>
            <person name="Shinohara A."/>
            <person name="Yoshida Y."/>
            <person name="Fujiwara M."/>
            <person name="Mori M."/>
            <person name="Tomita M."/>
            <person name="Arakawa K."/>
        </authorList>
    </citation>
    <scope>NUCLEOTIDE SEQUENCE [LARGE SCALE GENOMIC DNA]</scope>
</reference>
<dbReference type="EMBL" id="BGPR01000038">
    <property type="protein sequence ID" value="GBL84734.1"/>
    <property type="molecule type" value="Genomic_DNA"/>
</dbReference>
<proteinExistence type="predicted"/>
<keyword evidence="2" id="KW-1185">Reference proteome</keyword>
<comment type="caution">
    <text evidence="1">The sequence shown here is derived from an EMBL/GenBank/DDBJ whole genome shotgun (WGS) entry which is preliminary data.</text>
</comment>